<dbReference type="Proteomes" id="UP000006062">
    <property type="component" value="Chromosome"/>
</dbReference>
<evidence type="ECO:0000259" key="6">
    <source>
        <dbReference type="Pfam" id="PF01523"/>
    </source>
</evidence>
<keyword evidence="2" id="KW-0645">Protease</keyword>
<dbReference type="Gene3D" id="3.30.2290.10">
    <property type="entry name" value="PmbA/TldD superfamily"/>
    <property type="match status" value="1"/>
</dbReference>
<dbReference type="Pfam" id="PF19290">
    <property type="entry name" value="PmbA_TldD_2nd"/>
    <property type="match status" value="1"/>
</dbReference>
<evidence type="ECO:0000256" key="5">
    <source>
        <dbReference type="SAM" id="SignalP"/>
    </source>
</evidence>
<evidence type="ECO:0000259" key="7">
    <source>
        <dbReference type="Pfam" id="PF19289"/>
    </source>
</evidence>
<accession>I3YG41</accession>
<dbReference type="SUPFAM" id="SSF111283">
    <property type="entry name" value="Putative modulator of DNA gyrase, PmbA/TldD"/>
    <property type="match status" value="1"/>
</dbReference>
<dbReference type="InterPro" id="IPR035068">
    <property type="entry name" value="TldD/PmbA_N"/>
</dbReference>
<dbReference type="InterPro" id="IPR045570">
    <property type="entry name" value="Metalloprtase-TldD/E_cen_dom"/>
</dbReference>
<dbReference type="AlphaFoldDB" id="I3YG41"/>
<dbReference type="PANTHER" id="PTHR30624">
    <property type="entry name" value="UNCHARACTERIZED PROTEIN TLDD AND PMBA"/>
    <property type="match status" value="1"/>
</dbReference>
<feature type="domain" description="Metalloprotease TldD/E C-terminal" evidence="7">
    <location>
        <begin position="272"/>
        <end position="506"/>
    </location>
</feature>
<evidence type="ECO:0000256" key="1">
    <source>
        <dbReference type="ARBA" id="ARBA00005836"/>
    </source>
</evidence>
<protein>
    <submittedName>
        <fullName evidence="9">Microcin-processing peptidase 2</fullName>
    </submittedName>
</protein>
<proteinExistence type="inferred from homology"/>
<keyword evidence="4" id="KW-0482">Metalloprotease</keyword>
<dbReference type="OrthoDB" id="9803213at2"/>
<evidence type="ECO:0000313" key="10">
    <source>
        <dbReference type="Proteomes" id="UP000006062"/>
    </source>
</evidence>
<dbReference type="GO" id="GO:0006508">
    <property type="term" value="P:proteolysis"/>
    <property type="evidence" value="ECO:0007669"/>
    <property type="project" value="UniProtKB-KW"/>
</dbReference>
<dbReference type="KEGG" id="tvi:Thivi_4139"/>
<dbReference type="InterPro" id="IPR025502">
    <property type="entry name" value="TldD"/>
</dbReference>
<gene>
    <name evidence="9" type="ordered locus">Thivi_4139</name>
</gene>
<dbReference type="Pfam" id="PF19289">
    <property type="entry name" value="PmbA_TldD_3rd"/>
    <property type="match status" value="1"/>
</dbReference>
<dbReference type="GO" id="GO:0005829">
    <property type="term" value="C:cytosol"/>
    <property type="evidence" value="ECO:0007669"/>
    <property type="project" value="TreeGrafter"/>
</dbReference>
<dbReference type="GO" id="GO:0008237">
    <property type="term" value="F:metallopeptidase activity"/>
    <property type="evidence" value="ECO:0007669"/>
    <property type="project" value="UniProtKB-KW"/>
</dbReference>
<keyword evidence="10" id="KW-1185">Reference proteome</keyword>
<dbReference type="Pfam" id="PF01523">
    <property type="entry name" value="PmbA_TldD_1st"/>
    <property type="match status" value="1"/>
</dbReference>
<dbReference type="InterPro" id="IPR051463">
    <property type="entry name" value="Peptidase_U62_metallo"/>
</dbReference>
<evidence type="ECO:0000313" key="9">
    <source>
        <dbReference type="EMBL" id="AFL75959.1"/>
    </source>
</evidence>
<dbReference type="InterPro" id="IPR002510">
    <property type="entry name" value="Metalloprtase-TldD/E_N"/>
</dbReference>
<dbReference type="InterPro" id="IPR045569">
    <property type="entry name" value="Metalloprtase-TldD/E_C"/>
</dbReference>
<dbReference type="InterPro" id="IPR036059">
    <property type="entry name" value="TldD/PmbA_sf"/>
</dbReference>
<dbReference type="RefSeq" id="WP_014780343.1">
    <property type="nucleotide sequence ID" value="NC_018012.1"/>
</dbReference>
<dbReference type="STRING" id="765911.Thivi_4139"/>
<dbReference type="EMBL" id="CP003154">
    <property type="protein sequence ID" value="AFL75959.1"/>
    <property type="molecule type" value="Genomic_DNA"/>
</dbReference>
<evidence type="ECO:0000256" key="3">
    <source>
        <dbReference type="ARBA" id="ARBA00022801"/>
    </source>
</evidence>
<sequence length="509" mass="54908">MNRRHFLATGTAGLASLTLPAFLRAQPQATDLTAPAPANPFLDWFGIDEAVIRRVMTELTANGADFAELYFQHKRTNLIRLQDGLASQATSDIAQGVGLRVVVGDQTGFAFTEDLTPESMLQAARTAATIASGGRATLPAHFDPRRQGDLYPVKRPWSEVGLDEKLPLIQKVEAMLRAADPAIDKVTVQLTDTDERVLIATLDGRLLTDRRPSALLGLMVTAKRGDQTQSNMVSLGARDGLDFFTDARLKEQVDEVVARTLVLFDARRPPAGEMPVVLAAGASSVLLHEAIGHGMEADFNRNGTSIYSDMIGKPVAAPFVTVVDQGNLPHELGTLNMDDEGNATGRAVLVDKGILKSYLHDSISARHYGLQEHVGSGRRESYRYPIMARMTTTFMENGPHTRDEIVASIQHGIIAETFTGGQVAIGPGDFTFYVKNGWLVENGKITAPIKDVNLIGNGPEVLKRITMVADDFKLDPGGWVCGKNGQSVPVSIGMPSALVSRMTVGGENV</sequence>
<keyword evidence="3" id="KW-0378">Hydrolase</keyword>
<organism evidence="9 10">
    <name type="scientific">Thiocystis violascens (strain ATCC 17096 / DSM 198 / 6111)</name>
    <name type="common">Chromatium violascens</name>
    <dbReference type="NCBI Taxonomy" id="765911"/>
    <lineage>
        <taxon>Bacteria</taxon>
        <taxon>Pseudomonadati</taxon>
        <taxon>Pseudomonadota</taxon>
        <taxon>Gammaproteobacteria</taxon>
        <taxon>Chromatiales</taxon>
        <taxon>Chromatiaceae</taxon>
        <taxon>Thiocystis</taxon>
    </lineage>
</organism>
<dbReference type="PROSITE" id="PS51318">
    <property type="entry name" value="TAT"/>
    <property type="match status" value="1"/>
</dbReference>
<evidence type="ECO:0000256" key="2">
    <source>
        <dbReference type="ARBA" id="ARBA00022670"/>
    </source>
</evidence>
<feature type="domain" description="Metalloprotease TldD/E N-terminal" evidence="6">
    <location>
        <begin position="67"/>
        <end position="131"/>
    </location>
</feature>
<feature type="domain" description="Metalloprotease TldD/E central" evidence="8">
    <location>
        <begin position="156"/>
        <end position="263"/>
    </location>
</feature>
<name>I3YG41_THIV6</name>
<feature type="chain" id="PRO_5003683475" evidence="5">
    <location>
        <begin position="26"/>
        <end position="509"/>
    </location>
</feature>
<feature type="signal peptide" evidence="5">
    <location>
        <begin position="1"/>
        <end position="25"/>
    </location>
</feature>
<comment type="similarity">
    <text evidence="1">Belongs to the peptidase U62 family.</text>
</comment>
<dbReference type="HOGENOM" id="CLU_026425_1_0_6"/>
<keyword evidence="5" id="KW-0732">Signal</keyword>
<dbReference type="PANTHER" id="PTHR30624:SF4">
    <property type="entry name" value="METALLOPROTEASE TLDD"/>
    <property type="match status" value="1"/>
</dbReference>
<dbReference type="eggNOG" id="COG0312">
    <property type="taxonomic scope" value="Bacteria"/>
</dbReference>
<evidence type="ECO:0000259" key="8">
    <source>
        <dbReference type="Pfam" id="PF19290"/>
    </source>
</evidence>
<reference evidence="9 10" key="1">
    <citation type="submission" date="2012-06" db="EMBL/GenBank/DDBJ databases">
        <title>Complete sequence of Thiocystis violascens DSM 198.</title>
        <authorList>
            <consortium name="US DOE Joint Genome Institute"/>
            <person name="Lucas S."/>
            <person name="Han J."/>
            <person name="Lapidus A."/>
            <person name="Cheng J.-F."/>
            <person name="Goodwin L."/>
            <person name="Pitluck S."/>
            <person name="Peters L."/>
            <person name="Ovchinnikova G."/>
            <person name="Teshima H."/>
            <person name="Detter J.C."/>
            <person name="Han C."/>
            <person name="Tapia R."/>
            <person name="Land M."/>
            <person name="Hauser L."/>
            <person name="Kyrpides N."/>
            <person name="Ivanova N."/>
            <person name="Pagani I."/>
            <person name="Vogl K."/>
            <person name="Liu Z."/>
            <person name="Frigaard N.-U."/>
            <person name="Bryant D."/>
            <person name="Woyke T."/>
        </authorList>
    </citation>
    <scope>NUCLEOTIDE SEQUENCE [LARGE SCALE GENOMIC DNA]</scope>
    <source>
        <strain evidence="10">ATCC 17096 / DSM 198 / 6111</strain>
    </source>
</reference>
<dbReference type="PIRSF" id="PIRSF004919">
    <property type="entry name" value="TldD"/>
    <property type="match status" value="1"/>
</dbReference>
<evidence type="ECO:0000256" key="4">
    <source>
        <dbReference type="ARBA" id="ARBA00023049"/>
    </source>
</evidence>
<dbReference type="InterPro" id="IPR006311">
    <property type="entry name" value="TAT_signal"/>
</dbReference>